<sequence>MQELTSAQCVIFDFDGPLCRLFARRPAPAIAGRLRTTYGHALADTAASETSDPLRLLTLAFSTSSPGEALGEGEGRGAASVTCATPARGAAPVTETAPVTGATGAGATGAAPVRTRPVPGETARAIERSLTEEEIAAAVDAFPTPYADTLVRTLCATGRTVAVATDNSAAAVERYLSGRGLLGLFADRVRGRTLDQAGPRLKPDPDCVERALHASGAAPADAVMIGDSARDVRAARAAGVAFVGYARNERKERELRDGGAETITTSLRDVLLTVDPLAHV</sequence>
<dbReference type="SUPFAM" id="SSF56784">
    <property type="entry name" value="HAD-like"/>
    <property type="match status" value="1"/>
</dbReference>
<dbReference type="InterPro" id="IPR023214">
    <property type="entry name" value="HAD_sf"/>
</dbReference>
<dbReference type="InterPro" id="IPR006439">
    <property type="entry name" value="HAD-SF_hydro_IA"/>
</dbReference>
<comment type="caution">
    <text evidence="2">The sequence shown here is derived from an EMBL/GenBank/DDBJ whole genome shotgun (WGS) entry which is preliminary data.</text>
</comment>
<dbReference type="InterPro" id="IPR036412">
    <property type="entry name" value="HAD-like_sf"/>
</dbReference>
<dbReference type="RefSeq" id="WP_114016258.1">
    <property type="nucleotide sequence ID" value="NZ_QOIM01000034.1"/>
</dbReference>
<dbReference type="NCBIfam" id="TIGR01509">
    <property type="entry name" value="HAD-SF-IA-v3"/>
    <property type="match status" value="1"/>
</dbReference>
<dbReference type="Proteomes" id="UP000253507">
    <property type="component" value="Unassembled WGS sequence"/>
</dbReference>
<dbReference type="GO" id="GO:0005829">
    <property type="term" value="C:cytosol"/>
    <property type="evidence" value="ECO:0007669"/>
    <property type="project" value="TreeGrafter"/>
</dbReference>
<evidence type="ECO:0000313" key="3">
    <source>
        <dbReference type="Proteomes" id="UP000253507"/>
    </source>
</evidence>
<dbReference type="GO" id="GO:0006281">
    <property type="term" value="P:DNA repair"/>
    <property type="evidence" value="ECO:0007669"/>
    <property type="project" value="TreeGrafter"/>
</dbReference>
<name>A0A367EKI5_9ACTN</name>
<dbReference type="Gene3D" id="3.40.50.1000">
    <property type="entry name" value="HAD superfamily/HAD-like"/>
    <property type="match status" value="1"/>
</dbReference>
<dbReference type="GO" id="GO:0008967">
    <property type="term" value="F:phosphoglycolate phosphatase activity"/>
    <property type="evidence" value="ECO:0007669"/>
    <property type="project" value="TreeGrafter"/>
</dbReference>
<gene>
    <name evidence="2" type="ORF">DQ392_15955</name>
</gene>
<dbReference type="InterPro" id="IPR050155">
    <property type="entry name" value="HAD-like_hydrolase_sf"/>
</dbReference>
<accession>A0A367EKI5</accession>
<dbReference type="PANTHER" id="PTHR43434:SF1">
    <property type="entry name" value="PHOSPHOGLYCOLATE PHOSPHATASE"/>
    <property type="match status" value="1"/>
</dbReference>
<dbReference type="Pfam" id="PF00702">
    <property type="entry name" value="Hydrolase"/>
    <property type="match status" value="1"/>
</dbReference>
<dbReference type="EMBL" id="QOIM01000034">
    <property type="protein sequence ID" value="RCG18145.1"/>
    <property type="molecule type" value="Genomic_DNA"/>
</dbReference>
<feature type="region of interest" description="Disordered" evidence="1">
    <location>
        <begin position="97"/>
        <end position="116"/>
    </location>
</feature>
<keyword evidence="2" id="KW-0378">Hydrolase</keyword>
<evidence type="ECO:0000256" key="1">
    <source>
        <dbReference type="SAM" id="MobiDB-lite"/>
    </source>
</evidence>
<dbReference type="OrthoDB" id="4547358at2"/>
<protein>
    <submittedName>
        <fullName evidence="2">HAD family hydrolase</fullName>
    </submittedName>
</protein>
<keyword evidence="3" id="KW-1185">Reference proteome</keyword>
<dbReference type="AlphaFoldDB" id="A0A367EKI5"/>
<evidence type="ECO:0000313" key="2">
    <source>
        <dbReference type="EMBL" id="RCG18145.1"/>
    </source>
</evidence>
<dbReference type="PANTHER" id="PTHR43434">
    <property type="entry name" value="PHOSPHOGLYCOLATE PHOSPHATASE"/>
    <property type="match status" value="1"/>
</dbReference>
<reference evidence="2 3" key="1">
    <citation type="submission" date="2018-06" db="EMBL/GenBank/DDBJ databases">
        <title>Streptomyces reniochalinae sp. nov. and Streptomyces diacarnus sp. nov. from marine sponges.</title>
        <authorList>
            <person name="Li L."/>
        </authorList>
    </citation>
    <scope>NUCLEOTIDE SEQUENCE [LARGE SCALE GENOMIC DNA]</scope>
    <source>
        <strain evidence="2 3">LHW50302</strain>
    </source>
</reference>
<proteinExistence type="predicted"/>
<organism evidence="2 3">
    <name type="scientific">Streptomyces reniochalinae</name>
    <dbReference type="NCBI Taxonomy" id="2250578"/>
    <lineage>
        <taxon>Bacteria</taxon>
        <taxon>Bacillati</taxon>
        <taxon>Actinomycetota</taxon>
        <taxon>Actinomycetes</taxon>
        <taxon>Kitasatosporales</taxon>
        <taxon>Streptomycetaceae</taxon>
        <taxon>Streptomyces</taxon>
    </lineage>
</organism>